<dbReference type="InterPro" id="IPR036291">
    <property type="entry name" value="NAD(P)-bd_dom_sf"/>
</dbReference>
<dbReference type="SMART" id="SM00829">
    <property type="entry name" value="PKS_ER"/>
    <property type="match status" value="1"/>
</dbReference>
<evidence type="ECO:0000256" key="7">
    <source>
        <dbReference type="ARBA" id="ARBA00023027"/>
    </source>
</evidence>
<reference evidence="13" key="1">
    <citation type="submission" date="2020-07" db="EMBL/GenBank/DDBJ databases">
        <title>Draft Genome Sequence of a Deep-Sea Yeast, Naganishia (Cryptococcus) liquefaciens strain N6.</title>
        <authorList>
            <person name="Han Y.W."/>
            <person name="Kajitani R."/>
            <person name="Morimoto H."/>
            <person name="Parhat M."/>
            <person name="Tsubouchi H."/>
            <person name="Bakenova O."/>
            <person name="Ogata M."/>
            <person name="Argunhan B."/>
            <person name="Aoki R."/>
            <person name="Kajiwara S."/>
            <person name="Itoh T."/>
            <person name="Iwasaki H."/>
        </authorList>
    </citation>
    <scope>NUCLEOTIDE SEQUENCE</scope>
    <source>
        <strain evidence="13">N6</strain>
    </source>
</reference>
<dbReference type="InterPro" id="IPR013154">
    <property type="entry name" value="ADH-like_N"/>
</dbReference>
<dbReference type="PANTHER" id="PTHR43161:SF12">
    <property type="entry name" value="L-ARABINITOL 4-DEHYDROGENASE"/>
    <property type="match status" value="1"/>
</dbReference>
<dbReference type="GO" id="GO:0008270">
    <property type="term" value="F:zinc ion binding"/>
    <property type="evidence" value="ECO:0007669"/>
    <property type="project" value="InterPro"/>
</dbReference>
<proteinExistence type="inferred from homology"/>
<evidence type="ECO:0000313" key="13">
    <source>
        <dbReference type="EMBL" id="GHJ87941.1"/>
    </source>
</evidence>
<comment type="cofactor">
    <cofactor evidence="1 11">
        <name>Zn(2+)</name>
        <dbReference type="ChEBI" id="CHEBI:29105"/>
    </cofactor>
</comment>
<dbReference type="PANTHER" id="PTHR43161">
    <property type="entry name" value="SORBITOL DEHYDROGENASE"/>
    <property type="match status" value="1"/>
</dbReference>
<dbReference type="PROSITE" id="PS00059">
    <property type="entry name" value="ADH_ZINC"/>
    <property type="match status" value="1"/>
</dbReference>
<dbReference type="Pfam" id="PF00107">
    <property type="entry name" value="ADH_zinc_N"/>
    <property type="match status" value="1"/>
</dbReference>
<feature type="domain" description="Enoyl reductase (ER)" evidence="12">
    <location>
        <begin position="20"/>
        <end position="360"/>
    </location>
</feature>
<comment type="subunit">
    <text evidence="3">Homotetramer.</text>
</comment>
<dbReference type="CDD" id="cd05285">
    <property type="entry name" value="sorbitol_DH"/>
    <property type="match status" value="1"/>
</dbReference>
<dbReference type="GO" id="GO:0050019">
    <property type="term" value="F:L-arabinitol 4-dehydrogenase activity"/>
    <property type="evidence" value="ECO:0007669"/>
    <property type="project" value="UniProtKB-EC"/>
</dbReference>
<comment type="similarity">
    <text evidence="2 11">Belongs to the zinc-containing alcohol dehydrogenase family.</text>
</comment>
<dbReference type="Gene3D" id="3.40.50.720">
    <property type="entry name" value="NAD(P)-binding Rossmann-like Domain"/>
    <property type="match status" value="1"/>
</dbReference>
<dbReference type="InterPro" id="IPR020843">
    <property type="entry name" value="ER"/>
</dbReference>
<evidence type="ECO:0000256" key="2">
    <source>
        <dbReference type="ARBA" id="ARBA00008072"/>
    </source>
</evidence>
<keyword evidence="7" id="KW-0520">NAD</keyword>
<dbReference type="GO" id="GO:0006062">
    <property type="term" value="P:sorbitol catabolic process"/>
    <property type="evidence" value="ECO:0007669"/>
    <property type="project" value="TreeGrafter"/>
</dbReference>
<dbReference type="InterPro" id="IPR013149">
    <property type="entry name" value="ADH-like_C"/>
</dbReference>
<evidence type="ECO:0000256" key="5">
    <source>
        <dbReference type="ARBA" id="ARBA00022833"/>
    </source>
</evidence>
<keyword evidence="5 11" id="KW-0862">Zinc</keyword>
<dbReference type="EC" id="1.1.1.12" evidence="8"/>
<dbReference type="SUPFAM" id="SSF50129">
    <property type="entry name" value="GroES-like"/>
    <property type="match status" value="1"/>
</dbReference>
<dbReference type="InterPro" id="IPR011032">
    <property type="entry name" value="GroES-like_sf"/>
</dbReference>
<evidence type="ECO:0000256" key="11">
    <source>
        <dbReference type="RuleBase" id="RU361277"/>
    </source>
</evidence>
<comment type="catalytic activity">
    <reaction evidence="10">
        <text>L-arabinitol + NAD(+) = L-xylulose + NADH + H(+)</text>
        <dbReference type="Rhea" id="RHEA:16381"/>
        <dbReference type="ChEBI" id="CHEBI:15378"/>
        <dbReference type="ChEBI" id="CHEBI:17399"/>
        <dbReference type="ChEBI" id="CHEBI:18403"/>
        <dbReference type="ChEBI" id="CHEBI:57540"/>
        <dbReference type="ChEBI" id="CHEBI:57945"/>
        <dbReference type="EC" id="1.1.1.12"/>
    </reaction>
</comment>
<dbReference type="SUPFAM" id="SSF51735">
    <property type="entry name" value="NAD(P)-binding Rossmann-fold domains"/>
    <property type="match status" value="1"/>
</dbReference>
<sequence>MSFGNVNAEPRKVNFALKVTPDHRIYMEEIPYPIAKSDEAIVHVKATGICGSDIKFWKSGGIGDYTIESDLVLGHESSGIVLSVGSEVTTLRVGDRVSIEPGVSCWACGQCKTGRYNLCPDVQFSGTPPTHGTLARYIAHKASFLFRIPDNMSYATAALVEPISVALGGVQRAQVRFGQPVVICGAGPIGLNALAIARTAGAYPILVTDIAEHKLERAREMGADLTLCCSTFRDGKEIGRRIRELFDTVEKGLEPEVALECTGAQTSFYGAGYALKSGGVLMEIGNGHNEQMIPLQNLSMREVDVRFLFRYVNTWPPVIRMLSAGKLQGVEEMITHTFNLEDAVAAFELAADSNGGSVKVQIVDM</sequence>
<dbReference type="Gene3D" id="3.90.180.10">
    <property type="entry name" value="Medium-chain alcohol dehydrogenases, catalytic domain"/>
    <property type="match status" value="1"/>
</dbReference>
<keyword evidence="6" id="KW-0560">Oxidoreductase</keyword>
<evidence type="ECO:0000256" key="1">
    <source>
        <dbReference type="ARBA" id="ARBA00001947"/>
    </source>
</evidence>
<dbReference type="GO" id="GO:0003939">
    <property type="term" value="F:L-iditol 2-dehydrogenase (NAD+) activity"/>
    <property type="evidence" value="ECO:0007669"/>
    <property type="project" value="TreeGrafter"/>
</dbReference>
<evidence type="ECO:0000256" key="4">
    <source>
        <dbReference type="ARBA" id="ARBA00022723"/>
    </source>
</evidence>
<organism evidence="13 14">
    <name type="scientific">Naganishia liquefaciens</name>
    <dbReference type="NCBI Taxonomy" id="104408"/>
    <lineage>
        <taxon>Eukaryota</taxon>
        <taxon>Fungi</taxon>
        <taxon>Dikarya</taxon>
        <taxon>Basidiomycota</taxon>
        <taxon>Agaricomycotina</taxon>
        <taxon>Tremellomycetes</taxon>
        <taxon>Filobasidiales</taxon>
        <taxon>Filobasidiaceae</taxon>
        <taxon>Naganishia</taxon>
    </lineage>
</organism>
<evidence type="ECO:0000256" key="6">
    <source>
        <dbReference type="ARBA" id="ARBA00023002"/>
    </source>
</evidence>
<protein>
    <recommendedName>
        <fullName evidence="9">L-arabinitol 4-dehydrogenase</fullName>
        <ecNumber evidence="8">1.1.1.12</ecNumber>
    </recommendedName>
</protein>
<comment type="caution">
    <text evidence="13">The sequence shown here is derived from an EMBL/GenBank/DDBJ whole genome shotgun (WGS) entry which is preliminary data.</text>
</comment>
<evidence type="ECO:0000256" key="10">
    <source>
        <dbReference type="ARBA" id="ARBA00049317"/>
    </source>
</evidence>
<evidence type="ECO:0000259" key="12">
    <source>
        <dbReference type="SMART" id="SM00829"/>
    </source>
</evidence>
<gene>
    <name evidence="13" type="ORF">NliqN6_4343</name>
</gene>
<dbReference type="InterPro" id="IPR045306">
    <property type="entry name" value="SDH-like"/>
</dbReference>
<dbReference type="OrthoDB" id="2148442at2759"/>
<keyword evidence="4 11" id="KW-0479">Metal-binding</keyword>
<dbReference type="FunFam" id="3.40.50.720:FF:000068">
    <property type="entry name" value="Sorbitol dehydrogenase"/>
    <property type="match status" value="1"/>
</dbReference>
<dbReference type="AlphaFoldDB" id="A0A8H3YHU0"/>
<keyword evidence="14" id="KW-1185">Reference proteome</keyword>
<name>A0A8H3YHU0_9TREE</name>
<evidence type="ECO:0000256" key="8">
    <source>
        <dbReference type="ARBA" id="ARBA00038954"/>
    </source>
</evidence>
<dbReference type="InterPro" id="IPR002328">
    <property type="entry name" value="ADH_Zn_CS"/>
</dbReference>
<dbReference type="EMBL" id="BLZA01000023">
    <property type="protein sequence ID" value="GHJ87941.1"/>
    <property type="molecule type" value="Genomic_DNA"/>
</dbReference>
<dbReference type="Pfam" id="PF08240">
    <property type="entry name" value="ADH_N"/>
    <property type="match status" value="1"/>
</dbReference>
<evidence type="ECO:0000313" key="14">
    <source>
        <dbReference type="Proteomes" id="UP000620104"/>
    </source>
</evidence>
<evidence type="ECO:0000256" key="3">
    <source>
        <dbReference type="ARBA" id="ARBA00011881"/>
    </source>
</evidence>
<dbReference type="Proteomes" id="UP000620104">
    <property type="component" value="Unassembled WGS sequence"/>
</dbReference>
<accession>A0A8H3YHU0</accession>
<evidence type="ECO:0000256" key="9">
    <source>
        <dbReference type="ARBA" id="ARBA00039783"/>
    </source>
</evidence>